<name>A0ABU9X5D5_9MICC</name>
<dbReference type="EMBL" id="JBDFRB010000011">
    <property type="protein sequence ID" value="MEN2745318.1"/>
    <property type="molecule type" value="Genomic_DNA"/>
</dbReference>
<dbReference type="RefSeq" id="WP_345885671.1">
    <property type="nucleotide sequence ID" value="NZ_JBDFRB010000011.1"/>
</dbReference>
<evidence type="ECO:0000313" key="1">
    <source>
        <dbReference type="EMBL" id="MEN2745318.1"/>
    </source>
</evidence>
<dbReference type="Proteomes" id="UP001422074">
    <property type="component" value="Unassembled WGS sequence"/>
</dbReference>
<comment type="caution">
    <text evidence="1">The sequence shown here is derived from an EMBL/GenBank/DDBJ whole genome shotgun (WGS) entry which is preliminary data.</text>
</comment>
<keyword evidence="2" id="KW-1185">Reference proteome</keyword>
<reference evidence="1 2" key="1">
    <citation type="submission" date="2024-05" db="EMBL/GenBank/DDBJ databases">
        <title>Sinomonas sp. nov., isolated from a waste landfill.</title>
        <authorList>
            <person name="Zhao Y."/>
        </authorList>
    </citation>
    <scope>NUCLEOTIDE SEQUENCE [LARGE SCALE GENOMIC DNA]</scope>
    <source>
        <strain evidence="1 2">CCTCC AB2014300</strain>
    </source>
</reference>
<dbReference type="PROSITE" id="PS51257">
    <property type="entry name" value="PROKAR_LIPOPROTEIN"/>
    <property type="match status" value="1"/>
</dbReference>
<proteinExistence type="predicted"/>
<evidence type="ECO:0000313" key="2">
    <source>
        <dbReference type="Proteomes" id="UP001422074"/>
    </source>
</evidence>
<protein>
    <recommendedName>
        <fullName evidence="3">Lipoprotein</fullName>
    </recommendedName>
</protein>
<accession>A0ABU9X5D5</accession>
<evidence type="ECO:0008006" key="3">
    <source>
        <dbReference type="Google" id="ProtNLM"/>
    </source>
</evidence>
<gene>
    <name evidence="1" type="ORF">ABCQ75_12350</name>
</gene>
<sequence>MPLPSRPRGIGRRFRAAALAALPAAAVLLAGCSYAYDDGLPPLGGRAASASASASAAAAASAAAQEASRRAQGRAWHAQNQQPGILEPPGDYGWASWILPDQSGQSLEFRVDTVWPGRAPRTLETDVPAGTVTVRFACRGSDTARLTVTTEADGRRSEPIALDFECRIPHARTIEVPRAMALGVTMAAVGSPANVAFRISRP</sequence>
<organism evidence="1 2">
    <name type="scientific">Sinomonas halotolerans</name>
    <dbReference type="NCBI Taxonomy" id="1644133"/>
    <lineage>
        <taxon>Bacteria</taxon>
        <taxon>Bacillati</taxon>
        <taxon>Actinomycetota</taxon>
        <taxon>Actinomycetes</taxon>
        <taxon>Micrococcales</taxon>
        <taxon>Micrococcaceae</taxon>
        <taxon>Sinomonas</taxon>
    </lineage>
</organism>